<accession>E1JSV3</accession>
<keyword evidence="5" id="KW-0732">Signal</keyword>
<keyword evidence="1" id="KW-0677">Repeat</keyword>
<feature type="signal peptide" evidence="5">
    <location>
        <begin position="1"/>
        <end position="34"/>
    </location>
</feature>
<proteinExistence type="predicted"/>
<feature type="repeat" description="TPR" evidence="3">
    <location>
        <begin position="389"/>
        <end position="422"/>
    </location>
</feature>
<dbReference type="Proteomes" id="UP000006250">
    <property type="component" value="Unassembled WGS sequence"/>
</dbReference>
<dbReference type="Gene3D" id="1.25.40.10">
    <property type="entry name" value="Tetratricopeptide repeat domain"/>
    <property type="match status" value="3"/>
</dbReference>
<evidence type="ECO:0000313" key="6">
    <source>
        <dbReference type="EMBL" id="EFL52586.1"/>
    </source>
</evidence>
<keyword evidence="2 3" id="KW-0802">TPR repeat</keyword>
<evidence type="ECO:0000256" key="4">
    <source>
        <dbReference type="SAM" id="MobiDB-lite"/>
    </source>
</evidence>
<dbReference type="Pfam" id="PF07719">
    <property type="entry name" value="TPR_2"/>
    <property type="match status" value="1"/>
</dbReference>
<dbReference type="Pfam" id="PF13432">
    <property type="entry name" value="TPR_16"/>
    <property type="match status" value="2"/>
</dbReference>
<dbReference type="Pfam" id="PF14559">
    <property type="entry name" value="TPR_19"/>
    <property type="match status" value="3"/>
</dbReference>
<evidence type="ECO:0000256" key="3">
    <source>
        <dbReference type="PROSITE-ProRule" id="PRU00339"/>
    </source>
</evidence>
<name>E1JSV3_SOLFR</name>
<organism evidence="6 7">
    <name type="scientific">Solidesulfovibrio fructosivorans JJ]</name>
    <dbReference type="NCBI Taxonomy" id="596151"/>
    <lineage>
        <taxon>Bacteria</taxon>
        <taxon>Pseudomonadati</taxon>
        <taxon>Thermodesulfobacteriota</taxon>
        <taxon>Desulfovibrionia</taxon>
        <taxon>Desulfovibrionales</taxon>
        <taxon>Desulfovibrionaceae</taxon>
        <taxon>Solidesulfovibrio</taxon>
    </lineage>
</organism>
<dbReference type="SMART" id="SM00028">
    <property type="entry name" value="TPR"/>
    <property type="match status" value="7"/>
</dbReference>
<dbReference type="InterPro" id="IPR051012">
    <property type="entry name" value="CellSynth/LPSAsmb/PSIAsmb"/>
</dbReference>
<dbReference type="InterPro" id="IPR011990">
    <property type="entry name" value="TPR-like_helical_dom_sf"/>
</dbReference>
<dbReference type="RefSeq" id="WP_005991121.1">
    <property type="nucleotide sequence ID" value="NZ_AECZ01000003.1"/>
</dbReference>
<evidence type="ECO:0000256" key="2">
    <source>
        <dbReference type="ARBA" id="ARBA00022803"/>
    </source>
</evidence>
<dbReference type="PROSITE" id="PS50005">
    <property type="entry name" value="TPR"/>
    <property type="match status" value="1"/>
</dbReference>
<feature type="compositionally biased region" description="Low complexity" evidence="4">
    <location>
        <begin position="717"/>
        <end position="737"/>
    </location>
</feature>
<dbReference type="SUPFAM" id="SSF48452">
    <property type="entry name" value="TPR-like"/>
    <property type="match status" value="2"/>
</dbReference>
<evidence type="ECO:0000256" key="1">
    <source>
        <dbReference type="ARBA" id="ARBA00022737"/>
    </source>
</evidence>
<keyword evidence="7" id="KW-1185">Reference proteome</keyword>
<dbReference type="PANTHER" id="PTHR45586">
    <property type="entry name" value="TPR REPEAT-CONTAINING PROTEIN PA4667"/>
    <property type="match status" value="1"/>
</dbReference>
<dbReference type="EMBL" id="AECZ01000003">
    <property type="protein sequence ID" value="EFL52586.1"/>
    <property type="molecule type" value="Genomic_DNA"/>
</dbReference>
<comment type="caution">
    <text evidence="6">The sequence shown here is derived from an EMBL/GenBank/DDBJ whole genome shotgun (WGS) entry which is preliminary data.</text>
</comment>
<dbReference type="eggNOG" id="COG0457">
    <property type="taxonomic scope" value="Bacteria"/>
</dbReference>
<dbReference type="OrthoDB" id="5427875at2"/>
<dbReference type="STRING" id="596151.DesfrDRAFT_0692"/>
<reference evidence="6 7" key="1">
    <citation type="submission" date="2010-08" db="EMBL/GenBank/DDBJ databases">
        <title>The draft genome of Desulfovibrio fructosovorans JJ.</title>
        <authorList>
            <consortium name="US DOE Joint Genome Institute (JGI-PGF)"/>
            <person name="Lucas S."/>
            <person name="Copeland A."/>
            <person name="Lapidus A."/>
            <person name="Cheng J.-F."/>
            <person name="Bruce D."/>
            <person name="Goodwin L."/>
            <person name="Pitluck S."/>
            <person name="Land M.L."/>
            <person name="Hauser L."/>
            <person name="Chang Y.-J."/>
            <person name="Jeffries C."/>
            <person name="Wall J.D."/>
            <person name="Stahl D.A."/>
            <person name="Arkin A.P."/>
            <person name="Dehal P."/>
            <person name="Stolyar S.M."/>
            <person name="Hazen T.C."/>
            <person name="Woyke T.J."/>
        </authorList>
    </citation>
    <scope>NUCLEOTIDE SEQUENCE [LARGE SCALE GENOMIC DNA]</scope>
    <source>
        <strain evidence="6 7">JJ</strain>
    </source>
</reference>
<gene>
    <name evidence="6" type="ORF">DesfrDRAFT_0692</name>
</gene>
<sequence length="1005" mass="110551">MQHPTRLYRFASHVCRWTVAVPMALLLVCPCAWAQFPDAVFAGKTISDAEARLELARLLARNEATLDQAAAEYRRVLAASPTNFRIVLEYAEILISLHRYPDALTVLEPLAQMPNPLPEALAALGSVRLYSGDVRGAALAYERAYAAKPSLPGLGLKLAQTLNWSGRAKDALPLLERLHAAEPVNLEIVILLGRALNAAGKPEQAAELVIPLLKTHPDNVELLLAAADFQAVLGRAVLAKRLFERAETLDPSGRAGIAHAERSMAWGDFYRAEDGVRKEMAANGKTHELTLKLAAVLVAQQRYGEAANVYEALLTANGNDKDALTGLAQLRLLEKNDDAALAVTHRLAAVAPDSAAPLRLEAAARAASGNVTAALAAARKASASPDASNTDLRQLGDLLYKTGDKRQALDAYRRALALDPADAWSAWRVGEERDAAVPTSVAQKASLAAALKDDGRLEKAGRLFRVALRSEPDNYFARMGLAEVLAATGWYDDALVLLDGLAVDFPGDAKVLLTKARVLGWAKRYDASLTAYADLHSLKPDNPVPLREAARTAFWGKMPDRAALLYSALENGTYPAQVREAAGLEHTAKMDSFNNQFAKAITTNDALLAMEPGNQEALFDRAQAACALGMRDEEAATYQRMLTSDPMHTLAGQAVDRLRWRNAPSVRVGFSFWDEDGKGGRLAQITRFRWDTEFTVPVEDRYYLRAAQHLWLEDPKSPQAAQQGQSEAQSSSDASTLAAQALQQGQVQAAVSARRFEGAYWAEGQTLGAGGRVNQWLSGEFAFTNKQYSDVGLRPLYSGQARIELRPIDAVTLAFFYQRTDEITNDMSLAQGIQIDNWGGMLRLQPLRRIDLSFQGRYLNYSDDNQGTALRADAGVILTDHPHELKLAATGEYRDTREANKYVYQDDTLVTIVHPYWTPQDYSSGALTLGWRHDLAKDFFCGARRHYYGIQVSHGSDTTKNPFWRLEIEYLNDLTDRWTFSLKGLVQRSPQWDATGVWTGLTYRF</sequence>
<dbReference type="InterPro" id="IPR019734">
    <property type="entry name" value="TPR_rpt"/>
</dbReference>
<evidence type="ECO:0000256" key="5">
    <source>
        <dbReference type="SAM" id="SignalP"/>
    </source>
</evidence>
<evidence type="ECO:0000313" key="7">
    <source>
        <dbReference type="Proteomes" id="UP000006250"/>
    </source>
</evidence>
<protein>
    <submittedName>
        <fullName evidence="6">Tetratricopeptide TPR_2 repeat protein</fullName>
    </submittedName>
</protein>
<dbReference type="PANTHER" id="PTHR45586:SF1">
    <property type="entry name" value="LIPOPOLYSACCHARIDE ASSEMBLY PROTEIN B"/>
    <property type="match status" value="1"/>
</dbReference>
<dbReference type="InterPro" id="IPR013105">
    <property type="entry name" value="TPR_2"/>
</dbReference>
<feature type="chain" id="PRO_5003147905" evidence="5">
    <location>
        <begin position="35"/>
        <end position="1005"/>
    </location>
</feature>
<dbReference type="AlphaFoldDB" id="E1JSV3"/>
<feature type="region of interest" description="Disordered" evidence="4">
    <location>
        <begin position="715"/>
        <end position="737"/>
    </location>
</feature>